<gene>
    <name evidence="12" type="ORF">A5892_17120</name>
</gene>
<accession>A0A172YKQ7</accession>
<dbReference type="AlphaFoldDB" id="A0A172YKQ7"/>
<sequence length="421" mass="45733">MEQRHPARLGWWLLLAGFGGFLAWAALAPLDNGINMPGTVMVAGERQAVESLGGGVVETLSVGEGDRVSAGQPLVHFDPTRAVSALGDIDGQLEVLRAREARLIAERDGLDGVVAPLGLSIEGDSAFELQRALFDSRRAALEGELAGIQASLAGQRAALAGIESSLTARRSQRAVLEQQWRNLSGLADEGYVPRNRLLELDRQRSQLDGEIASDLGALGQTREQINELELRARSRRDVFQQEVRGDLADVRGQLDQLVQRRAAAEFELAHQVVRAPVDGTVVGLSLHTVGGVVQPGARLMEIVPLERPLTVEGQLAVESIDKVVAGLPVELAFTAFDRSSTPRLEGEVTLVSADRLEDERSGMPFYRVRVEVGPEQLARLDGRMLRAGMPVEVFVRTGERSLLNYLFKPLLDRARTAWGDA</sequence>
<organism evidence="12 13">
    <name type="scientific">Halotalea alkalilenta</name>
    <dbReference type="NCBI Taxonomy" id="376489"/>
    <lineage>
        <taxon>Bacteria</taxon>
        <taxon>Pseudomonadati</taxon>
        <taxon>Pseudomonadota</taxon>
        <taxon>Gammaproteobacteria</taxon>
        <taxon>Oceanospirillales</taxon>
        <taxon>Halomonadaceae</taxon>
        <taxon>Halotalea</taxon>
    </lineage>
</organism>
<reference evidence="12 13" key="1">
    <citation type="submission" date="2016-04" db="EMBL/GenBank/DDBJ databases">
        <title>Complete Genome Sequence of Halotalea alkalilenta IHB B 13600.</title>
        <authorList>
            <person name="Swarnkar M.K."/>
            <person name="Sharma A."/>
            <person name="Kaushal K."/>
            <person name="Soni R."/>
            <person name="Rana S."/>
            <person name="Singh A.K."/>
            <person name="Gulati A."/>
        </authorList>
    </citation>
    <scope>NUCLEOTIDE SEQUENCE [LARGE SCALE GENOMIC DNA]</scope>
    <source>
        <strain evidence="12 13">IHB B 13600</strain>
    </source>
</reference>
<dbReference type="Gene3D" id="2.40.30.170">
    <property type="match status" value="1"/>
</dbReference>
<keyword evidence="4 9" id="KW-1003">Cell membrane</keyword>
<evidence type="ECO:0000313" key="13">
    <source>
        <dbReference type="Proteomes" id="UP000077875"/>
    </source>
</evidence>
<evidence type="ECO:0000256" key="9">
    <source>
        <dbReference type="RuleBase" id="RU365093"/>
    </source>
</evidence>
<dbReference type="PRINTS" id="PR01490">
    <property type="entry name" value="RTXTOXIND"/>
</dbReference>
<evidence type="ECO:0000313" key="12">
    <source>
        <dbReference type="EMBL" id="ANF59742.1"/>
    </source>
</evidence>
<dbReference type="GO" id="GO:0009306">
    <property type="term" value="P:protein secretion"/>
    <property type="evidence" value="ECO:0007669"/>
    <property type="project" value="InterPro"/>
</dbReference>
<evidence type="ECO:0000256" key="6">
    <source>
        <dbReference type="ARBA" id="ARBA00022692"/>
    </source>
</evidence>
<keyword evidence="3 9" id="KW-0813">Transport</keyword>
<dbReference type="InterPro" id="IPR010129">
    <property type="entry name" value="T1SS_HlyD"/>
</dbReference>
<dbReference type="InterPro" id="IPR006144">
    <property type="entry name" value="Secretion_HlyD_CS"/>
</dbReference>
<name>A0A172YKQ7_9GAMM</name>
<dbReference type="InterPro" id="IPR050739">
    <property type="entry name" value="MFP"/>
</dbReference>
<dbReference type="InterPro" id="IPR058781">
    <property type="entry name" value="HH_AprE-like"/>
</dbReference>
<evidence type="ECO:0000256" key="8">
    <source>
        <dbReference type="ARBA" id="ARBA00023136"/>
    </source>
</evidence>
<comment type="similarity">
    <text evidence="2 9">Belongs to the membrane fusion protein (MFP) (TC 8.A.1) family.</text>
</comment>
<dbReference type="NCBIfam" id="TIGR01843">
    <property type="entry name" value="type_I_hlyD"/>
    <property type="match status" value="1"/>
</dbReference>
<evidence type="ECO:0000256" key="4">
    <source>
        <dbReference type="ARBA" id="ARBA00022475"/>
    </source>
</evidence>
<proteinExistence type="inferred from homology"/>
<dbReference type="PROSITE" id="PS00543">
    <property type="entry name" value="HLYD_FAMILY"/>
    <property type="match status" value="1"/>
</dbReference>
<evidence type="ECO:0000256" key="1">
    <source>
        <dbReference type="ARBA" id="ARBA00004377"/>
    </source>
</evidence>
<dbReference type="Pfam" id="PF26002">
    <property type="entry name" value="Beta-barrel_AprE"/>
    <property type="match status" value="1"/>
</dbReference>
<dbReference type="KEGG" id="haa:A5892_17120"/>
<keyword evidence="7" id="KW-1133">Transmembrane helix</keyword>
<evidence type="ECO:0000256" key="2">
    <source>
        <dbReference type="ARBA" id="ARBA00009477"/>
    </source>
</evidence>
<dbReference type="InterPro" id="IPR058982">
    <property type="entry name" value="Beta-barrel_AprE"/>
</dbReference>
<protein>
    <recommendedName>
        <fullName evidence="9">Membrane fusion protein (MFP) family protein</fullName>
    </recommendedName>
</protein>
<feature type="domain" description="AprE-like long alpha-helical hairpin" evidence="10">
    <location>
        <begin position="85"/>
        <end position="265"/>
    </location>
</feature>
<keyword evidence="6" id="KW-0812">Transmembrane</keyword>
<evidence type="ECO:0000259" key="10">
    <source>
        <dbReference type="Pfam" id="PF25994"/>
    </source>
</evidence>
<keyword evidence="13" id="KW-1185">Reference proteome</keyword>
<evidence type="ECO:0000256" key="3">
    <source>
        <dbReference type="ARBA" id="ARBA00022448"/>
    </source>
</evidence>
<dbReference type="Proteomes" id="UP000077875">
    <property type="component" value="Chromosome"/>
</dbReference>
<feature type="domain" description="AprE-like beta-barrel" evidence="11">
    <location>
        <begin position="309"/>
        <end position="398"/>
    </location>
</feature>
<evidence type="ECO:0000256" key="7">
    <source>
        <dbReference type="ARBA" id="ARBA00022989"/>
    </source>
</evidence>
<evidence type="ECO:0000259" key="11">
    <source>
        <dbReference type="Pfam" id="PF26002"/>
    </source>
</evidence>
<keyword evidence="5 9" id="KW-0997">Cell inner membrane</keyword>
<dbReference type="PANTHER" id="PTHR30386:SF17">
    <property type="entry name" value="ALKALINE PROTEASE SECRETION PROTEIN APRE"/>
    <property type="match status" value="1"/>
</dbReference>
<dbReference type="PANTHER" id="PTHR30386">
    <property type="entry name" value="MEMBRANE FUSION SUBUNIT OF EMRAB-TOLC MULTIDRUG EFFLUX PUMP"/>
    <property type="match status" value="1"/>
</dbReference>
<comment type="subcellular location">
    <subcellularLocation>
        <location evidence="1 9">Cell inner membrane</location>
        <topology evidence="1 9">Single-pass membrane protein</topology>
    </subcellularLocation>
</comment>
<evidence type="ECO:0000256" key="5">
    <source>
        <dbReference type="ARBA" id="ARBA00022519"/>
    </source>
</evidence>
<dbReference type="EMBL" id="CP015243">
    <property type="protein sequence ID" value="ANF59742.1"/>
    <property type="molecule type" value="Genomic_DNA"/>
</dbReference>
<dbReference type="STRING" id="376489.A5892_17120"/>
<keyword evidence="8" id="KW-0472">Membrane</keyword>
<dbReference type="Pfam" id="PF25994">
    <property type="entry name" value="HH_AprE"/>
    <property type="match status" value="1"/>
</dbReference>
<dbReference type="Gene3D" id="2.40.50.100">
    <property type="match status" value="1"/>
</dbReference>
<dbReference type="GO" id="GO:0005886">
    <property type="term" value="C:plasma membrane"/>
    <property type="evidence" value="ECO:0007669"/>
    <property type="project" value="UniProtKB-SubCell"/>
</dbReference>